<evidence type="ECO:0000256" key="3">
    <source>
        <dbReference type="ARBA" id="ARBA00004496"/>
    </source>
</evidence>
<keyword evidence="8 11" id="KW-0328">Glycosyltransferase</keyword>
<feature type="domain" description="Phosphoribosyltransferase" evidence="12">
    <location>
        <begin position="37"/>
        <end position="148"/>
    </location>
</feature>
<dbReference type="UniPathway" id="UPA00588">
    <property type="reaction ID" value="UER00646"/>
</dbReference>
<dbReference type="GO" id="GO:0003999">
    <property type="term" value="F:adenine phosphoribosyltransferase activity"/>
    <property type="evidence" value="ECO:0007669"/>
    <property type="project" value="UniProtKB-UniRule"/>
</dbReference>
<evidence type="ECO:0000313" key="14">
    <source>
        <dbReference type="Proteomes" id="UP000289859"/>
    </source>
</evidence>
<evidence type="ECO:0000256" key="6">
    <source>
        <dbReference type="ARBA" id="ARBA00011893"/>
    </source>
</evidence>
<dbReference type="Pfam" id="PF00156">
    <property type="entry name" value="Pribosyltran"/>
    <property type="match status" value="1"/>
</dbReference>
<dbReference type="InterPro" id="IPR050054">
    <property type="entry name" value="UPRTase/APRTase"/>
</dbReference>
<dbReference type="RefSeq" id="WP_128766296.1">
    <property type="nucleotide sequence ID" value="NZ_JBHUOO010000019.1"/>
</dbReference>
<organism evidence="13 14">
    <name type="scientific">Leeuwenhoekiella polynyae</name>
    <dbReference type="NCBI Taxonomy" id="1550906"/>
    <lineage>
        <taxon>Bacteria</taxon>
        <taxon>Pseudomonadati</taxon>
        <taxon>Bacteroidota</taxon>
        <taxon>Flavobacteriia</taxon>
        <taxon>Flavobacteriales</taxon>
        <taxon>Flavobacteriaceae</taxon>
        <taxon>Leeuwenhoekiella</taxon>
    </lineage>
</organism>
<dbReference type="AlphaFoldDB" id="A0A4Q0P133"/>
<keyword evidence="9 11" id="KW-0808">Transferase</keyword>
<dbReference type="EC" id="2.4.2.7" evidence="6 11"/>
<dbReference type="SUPFAM" id="SSF53271">
    <property type="entry name" value="PRTase-like"/>
    <property type="match status" value="1"/>
</dbReference>
<dbReference type="GO" id="GO:0006166">
    <property type="term" value="P:purine ribonucleoside salvage"/>
    <property type="evidence" value="ECO:0007669"/>
    <property type="project" value="UniProtKB-UniRule"/>
</dbReference>
<dbReference type="EMBL" id="QOVK01000015">
    <property type="protein sequence ID" value="RXG19951.1"/>
    <property type="molecule type" value="Genomic_DNA"/>
</dbReference>
<evidence type="ECO:0000256" key="9">
    <source>
        <dbReference type="ARBA" id="ARBA00022679"/>
    </source>
</evidence>
<accession>A0A4Q0P133</accession>
<proteinExistence type="inferred from homology"/>
<evidence type="ECO:0000256" key="2">
    <source>
        <dbReference type="ARBA" id="ARBA00003968"/>
    </source>
</evidence>
<dbReference type="HAMAP" id="MF_00004">
    <property type="entry name" value="Aden_phosphoribosyltr"/>
    <property type="match status" value="1"/>
</dbReference>
<keyword evidence="10 11" id="KW-0660">Purine salvage</keyword>
<reference evidence="13 14" key="1">
    <citation type="submission" date="2018-07" db="EMBL/GenBank/DDBJ databases">
        <title>Leeuwenhoekiella genomics.</title>
        <authorList>
            <person name="Tahon G."/>
            <person name="Willems A."/>
        </authorList>
    </citation>
    <scope>NUCLEOTIDE SEQUENCE [LARGE SCALE GENOMIC DNA]</scope>
    <source>
        <strain evidence="13 14">LMG 29608</strain>
    </source>
</reference>
<comment type="function">
    <text evidence="2 11">Catalyzes a salvage reaction resulting in the formation of AMP, that is energically less costly than de novo synthesis.</text>
</comment>
<comment type="subunit">
    <text evidence="11">Homodimer.</text>
</comment>
<sequence>MNLKKYIQDIPDFPKPGVIFKDINPLLANPEATAQAINLLAKGLYGFNATKIVGIESRGFLLGILLAQKMGLGFVPIRKPGKLPGKIEKQTYALEYGDDSIEIQQNSISEGDLVIVHDDVLATGGTAAAACELIEKCGGTVVQCNFLMELGFLEGRKKLENYALHSLLHY</sequence>
<comment type="catalytic activity">
    <reaction evidence="1 11">
        <text>AMP + diphosphate = 5-phospho-alpha-D-ribose 1-diphosphate + adenine</text>
        <dbReference type="Rhea" id="RHEA:16609"/>
        <dbReference type="ChEBI" id="CHEBI:16708"/>
        <dbReference type="ChEBI" id="CHEBI:33019"/>
        <dbReference type="ChEBI" id="CHEBI:58017"/>
        <dbReference type="ChEBI" id="CHEBI:456215"/>
        <dbReference type="EC" id="2.4.2.7"/>
    </reaction>
</comment>
<dbReference type="InterPro" id="IPR029057">
    <property type="entry name" value="PRTase-like"/>
</dbReference>
<evidence type="ECO:0000256" key="7">
    <source>
        <dbReference type="ARBA" id="ARBA00022490"/>
    </source>
</evidence>
<dbReference type="OrthoDB" id="9803963at2"/>
<comment type="caution">
    <text evidence="13">The sequence shown here is derived from an EMBL/GenBank/DDBJ whole genome shotgun (WGS) entry which is preliminary data.</text>
</comment>
<dbReference type="NCBIfam" id="TIGR01090">
    <property type="entry name" value="apt"/>
    <property type="match status" value="1"/>
</dbReference>
<dbReference type="Proteomes" id="UP000289859">
    <property type="component" value="Unassembled WGS sequence"/>
</dbReference>
<dbReference type="GO" id="GO:0005737">
    <property type="term" value="C:cytoplasm"/>
    <property type="evidence" value="ECO:0007669"/>
    <property type="project" value="UniProtKB-SubCell"/>
</dbReference>
<dbReference type="GO" id="GO:0002055">
    <property type="term" value="F:adenine binding"/>
    <property type="evidence" value="ECO:0007669"/>
    <property type="project" value="TreeGrafter"/>
</dbReference>
<dbReference type="PANTHER" id="PTHR32315:SF3">
    <property type="entry name" value="ADENINE PHOSPHORIBOSYLTRANSFERASE"/>
    <property type="match status" value="1"/>
</dbReference>
<dbReference type="InterPro" id="IPR005764">
    <property type="entry name" value="Ade_phspho_trans"/>
</dbReference>
<dbReference type="PANTHER" id="PTHR32315">
    <property type="entry name" value="ADENINE PHOSPHORIBOSYLTRANSFERASE"/>
    <property type="match status" value="1"/>
</dbReference>
<dbReference type="FunFam" id="3.40.50.2020:FF:000021">
    <property type="entry name" value="Adenine phosphoribosyltransferase"/>
    <property type="match status" value="1"/>
</dbReference>
<protein>
    <recommendedName>
        <fullName evidence="6 11">Adenine phosphoribosyltransferase</fullName>
        <shortName evidence="11">APRT</shortName>
        <ecNumber evidence="6 11">2.4.2.7</ecNumber>
    </recommendedName>
</protein>
<name>A0A4Q0P133_9FLAO</name>
<comment type="pathway">
    <text evidence="4 11">Purine metabolism; AMP biosynthesis via salvage pathway; AMP from adenine: step 1/1.</text>
</comment>
<keyword evidence="7 11" id="KW-0963">Cytoplasm</keyword>
<evidence type="ECO:0000256" key="11">
    <source>
        <dbReference type="HAMAP-Rule" id="MF_00004"/>
    </source>
</evidence>
<evidence type="ECO:0000256" key="8">
    <source>
        <dbReference type="ARBA" id="ARBA00022676"/>
    </source>
</evidence>
<evidence type="ECO:0000256" key="5">
    <source>
        <dbReference type="ARBA" id="ARBA00008391"/>
    </source>
</evidence>
<evidence type="ECO:0000256" key="1">
    <source>
        <dbReference type="ARBA" id="ARBA00000868"/>
    </source>
</evidence>
<dbReference type="InterPro" id="IPR000836">
    <property type="entry name" value="PRTase_dom"/>
</dbReference>
<dbReference type="CDD" id="cd06223">
    <property type="entry name" value="PRTases_typeI"/>
    <property type="match status" value="1"/>
</dbReference>
<dbReference type="NCBIfam" id="NF002636">
    <property type="entry name" value="PRK02304.1-5"/>
    <property type="match status" value="1"/>
</dbReference>
<keyword evidence="14" id="KW-1185">Reference proteome</keyword>
<evidence type="ECO:0000256" key="10">
    <source>
        <dbReference type="ARBA" id="ARBA00022726"/>
    </source>
</evidence>
<comment type="subcellular location">
    <subcellularLocation>
        <location evidence="3 11">Cytoplasm</location>
    </subcellularLocation>
</comment>
<dbReference type="GO" id="GO:0044209">
    <property type="term" value="P:AMP salvage"/>
    <property type="evidence" value="ECO:0007669"/>
    <property type="project" value="UniProtKB-UniRule"/>
</dbReference>
<evidence type="ECO:0000259" key="12">
    <source>
        <dbReference type="Pfam" id="PF00156"/>
    </source>
</evidence>
<dbReference type="NCBIfam" id="NF002634">
    <property type="entry name" value="PRK02304.1-3"/>
    <property type="match status" value="1"/>
</dbReference>
<evidence type="ECO:0000313" key="13">
    <source>
        <dbReference type="EMBL" id="RXG19951.1"/>
    </source>
</evidence>
<comment type="similarity">
    <text evidence="5 11">Belongs to the purine/pyrimidine phosphoribosyltransferase family.</text>
</comment>
<dbReference type="GO" id="GO:0016208">
    <property type="term" value="F:AMP binding"/>
    <property type="evidence" value="ECO:0007669"/>
    <property type="project" value="TreeGrafter"/>
</dbReference>
<gene>
    <name evidence="11" type="primary">apt</name>
    <name evidence="13" type="ORF">DSM02_2972</name>
</gene>
<dbReference type="Gene3D" id="3.40.50.2020">
    <property type="match status" value="1"/>
</dbReference>
<evidence type="ECO:0000256" key="4">
    <source>
        <dbReference type="ARBA" id="ARBA00004659"/>
    </source>
</evidence>
<dbReference type="GO" id="GO:0006168">
    <property type="term" value="P:adenine salvage"/>
    <property type="evidence" value="ECO:0007669"/>
    <property type="project" value="InterPro"/>
</dbReference>